<keyword evidence="1" id="KW-0732">Signal</keyword>
<dbReference type="EMBL" id="QZKI01000143">
    <property type="protein sequence ID" value="RJP64100.1"/>
    <property type="molecule type" value="Genomic_DNA"/>
</dbReference>
<evidence type="ECO:0008006" key="4">
    <source>
        <dbReference type="Google" id="ProtNLM"/>
    </source>
</evidence>
<name>A0A419EMZ3_9BACT</name>
<reference evidence="2 3" key="1">
    <citation type="journal article" date="2017" name="ISME J.">
        <title>Energy and carbon metabolisms in a deep terrestrial subsurface fluid microbial community.</title>
        <authorList>
            <person name="Momper L."/>
            <person name="Jungbluth S.P."/>
            <person name="Lee M.D."/>
            <person name="Amend J.P."/>
        </authorList>
    </citation>
    <scope>NUCLEOTIDE SEQUENCE [LARGE SCALE GENOMIC DNA]</scope>
    <source>
        <strain evidence="2">SURF_17</strain>
    </source>
</reference>
<sequence>MSRMLIALCIVVLMISGCVTAPPATSVGSSVTPKVIGPESGYSGMGMAGAHDWTDDDARSALWFQRNLPEGWAGVPFSIMKLFSYNIHDDSGQFTLMPFEWEYYFADIDDPSLQVRMFTVEARDRNRVRQEQILEKQAVEGAAAEKAVTGDVSVLSDEAVQEQLQIVYP</sequence>
<feature type="signal peptide" evidence="1">
    <location>
        <begin position="1"/>
        <end position="21"/>
    </location>
</feature>
<evidence type="ECO:0000256" key="1">
    <source>
        <dbReference type="SAM" id="SignalP"/>
    </source>
</evidence>
<evidence type="ECO:0000313" key="3">
    <source>
        <dbReference type="Proteomes" id="UP000285961"/>
    </source>
</evidence>
<evidence type="ECO:0000313" key="2">
    <source>
        <dbReference type="EMBL" id="RJP64100.1"/>
    </source>
</evidence>
<protein>
    <recommendedName>
        <fullName evidence="4">Lipoprotein</fullName>
    </recommendedName>
</protein>
<accession>A0A419EMZ3</accession>
<gene>
    <name evidence="2" type="ORF">C4532_19975</name>
</gene>
<organism evidence="2 3">
    <name type="scientific">Candidatus Abyssobacteria bacterium SURF_17</name>
    <dbReference type="NCBI Taxonomy" id="2093361"/>
    <lineage>
        <taxon>Bacteria</taxon>
        <taxon>Pseudomonadati</taxon>
        <taxon>Candidatus Hydrogenedentota</taxon>
        <taxon>Candidatus Abyssobacteria</taxon>
    </lineage>
</organism>
<proteinExistence type="predicted"/>
<dbReference type="PROSITE" id="PS51257">
    <property type="entry name" value="PROKAR_LIPOPROTEIN"/>
    <property type="match status" value="1"/>
</dbReference>
<comment type="caution">
    <text evidence="2">The sequence shown here is derived from an EMBL/GenBank/DDBJ whole genome shotgun (WGS) entry which is preliminary data.</text>
</comment>
<feature type="chain" id="PRO_5019527963" description="Lipoprotein" evidence="1">
    <location>
        <begin position="22"/>
        <end position="169"/>
    </location>
</feature>
<dbReference type="AlphaFoldDB" id="A0A419EMZ3"/>
<dbReference type="Proteomes" id="UP000285961">
    <property type="component" value="Unassembled WGS sequence"/>
</dbReference>